<evidence type="ECO:0000259" key="1">
    <source>
        <dbReference type="Pfam" id="PF03272"/>
    </source>
</evidence>
<name>A0A9Q5SJA2_BACTU</name>
<comment type="caution">
    <text evidence="2">The sequence shown here is derived from an EMBL/GenBank/DDBJ whole genome shotgun (WGS) entry which is preliminary data.</text>
</comment>
<organism evidence="2 3">
    <name type="scientific">Bacillus thuringiensis serovar sooncheon</name>
    <dbReference type="NCBI Taxonomy" id="180891"/>
    <lineage>
        <taxon>Bacteria</taxon>
        <taxon>Bacillati</taxon>
        <taxon>Bacillota</taxon>
        <taxon>Bacilli</taxon>
        <taxon>Bacillales</taxon>
        <taxon>Bacillaceae</taxon>
        <taxon>Bacillus</taxon>
        <taxon>Bacillus cereus group</taxon>
    </lineage>
</organism>
<gene>
    <name evidence="2" type="ORF">BK724_05385</name>
</gene>
<dbReference type="Proteomes" id="UP000194733">
    <property type="component" value="Unassembled WGS sequence"/>
</dbReference>
<reference evidence="2 3" key="1">
    <citation type="submission" date="2016-10" db="EMBL/GenBank/DDBJ databases">
        <title>Comparative genomics of Bacillus thuringiensis reveals a path to pathogens against multiple invertebrate hosts.</title>
        <authorList>
            <person name="Zheng J."/>
            <person name="Gao Q."/>
            <person name="Liu H."/>
            <person name="Peng D."/>
            <person name="Ruan L."/>
            <person name="Sun M."/>
        </authorList>
    </citation>
    <scope>NUCLEOTIDE SEQUENCE [LARGE SCALE GENOMIC DNA]</scope>
    <source>
        <strain evidence="2">BGSC 4BB1</strain>
    </source>
</reference>
<protein>
    <recommendedName>
        <fullName evidence="1">Putative mucin/carbohydrate-binding domain-containing protein</fullName>
    </recommendedName>
</protein>
<dbReference type="EMBL" id="NFCY01000019">
    <property type="protein sequence ID" value="OTX50965.1"/>
    <property type="molecule type" value="Genomic_DNA"/>
</dbReference>
<evidence type="ECO:0000313" key="2">
    <source>
        <dbReference type="EMBL" id="OTX50965.1"/>
    </source>
</evidence>
<feature type="domain" description="Putative mucin/carbohydrate-binding" evidence="1">
    <location>
        <begin position="115"/>
        <end position="233"/>
    </location>
</feature>
<dbReference type="Pfam" id="PF03272">
    <property type="entry name" value="Mucin_bdg"/>
    <property type="match status" value="2"/>
</dbReference>
<dbReference type="InterPro" id="IPR004954">
    <property type="entry name" value="Mucin-bd"/>
</dbReference>
<dbReference type="AlphaFoldDB" id="A0A9Q5SJA2"/>
<evidence type="ECO:0000313" key="3">
    <source>
        <dbReference type="Proteomes" id="UP000194733"/>
    </source>
</evidence>
<proteinExistence type="predicted"/>
<feature type="domain" description="Putative mucin/carbohydrate-binding" evidence="1">
    <location>
        <begin position="2"/>
        <end position="94"/>
    </location>
</feature>
<accession>A0A9Q5SJA2</accession>
<sequence>MQVDLKAGVPHHYFNETYASIKVQNESGKVVYNKDIYGNKQQNAESQKVPVKVGDYIELTHLEGVHRATLTNVDNSKQESLGKKAMYEITKEGLKKVEKMPETTVLDGNQFSWSLKGYSDREIAKVNYNRVTEKMQVNLEAGVPHPYFNNTYASIKVQNSSGSVVYNKEIVGNRQQTAESQTVPVKVGDYIEFTHIEGEAVNEKARATLTNLENNKREYIGKKRIYQVTSTGLNKID</sequence>